<sequence length="653" mass="74578">MSNNKNVVIFENHSVPMNRVNESLETANGVKDYVFEGVCATFNGKNENARFYDRDEYLRHVEYLQKEIEQNSLAGSLDHPNGDEEDETKDIFTPKMKDLSHLITKLWYKPETDEVWIRIKLLDTEWGKDAKACVDAGMPLFISSRSSGLIDKDGRVWLAQIHTYDIVYRPGFGNAKLSPVLESFDGKSSYTSVYSRQKAVDGTESENINMENKTYKLSELTKEDVLSLLFNPSVKGAYDFTSDVIEKLDEFFDYPKFIDYFNENDPSPMLSDAIVNYFMDCGRYVYDDGTSCENIGDFIKIEVGRACDDYFAEIKQVFKNNFGESVEEGDGKADIDRYARIIEESKKSKRNVLRKIQSVNECESVKLVVSDFCNDPSYGYEDKFEVAREFFVKYPEYGVVVDDCTMEDVVLIACDMKNDFIYDEIENSEVRSKNEIADVKHIVNKLYAQINQDRAEFKKSINSLVGNVNRVLEEYKADIESAFCTIDEIRDDVYNIISWIESNNSALDKSAEVAKISQKLDGVAKTFSQKIEDIESSQQAVMSHVDNIESDVSFIAESADRTKQMVKESATARKIEDATSIGSRIDNVIETIKAQAPAFRVFESDGSLYVPNRFAKQYNSLDEDQKTYVKSVFETKNPRSKSEFFSIWDSLGL</sequence>
<dbReference type="EMBL" id="BK035393">
    <property type="protein sequence ID" value="DAG97903.1"/>
    <property type="molecule type" value="Genomic_DNA"/>
</dbReference>
<name>A0A8S5VTU0_9CAUD</name>
<evidence type="ECO:0000313" key="1">
    <source>
        <dbReference type="EMBL" id="DAG97903.1"/>
    </source>
</evidence>
<dbReference type="GO" id="GO:0006508">
    <property type="term" value="P:proteolysis"/>
    <property type="evidence" value="ECO:0007669"/>
    <property type="project" value="UniProtKB-KW"/>
</dbReference>
<keyword evidence="1" id="KW-0378">Hydrolase</keyword>
<organism evidence="1">
    <name type="scientific">Ackermannviridae sp</name>
    <dbReference type="NCBI Taxonomy" id="2831612"/>
    <lineage>
        <taxon>Viruses</taxon>
        <taxon>Duplodnaviria</taxon>
        <taxon>Heunggongvirae</taxon>
        <taxon>Uroviricota</taxon>
        <taxon>Caudoviricetes</taxon>
        <taxon>Pantevenvirales</taxon>
        <taxon>Ackermannviridae</taxon>
    </lineage>
</organism>
<protein>
    <submittedName>
        <fullName evidence="1">Prohead core protein serine protease</fullName>
    </submittedName>
</protein>
<accession>A0A8S5VTU0</accession>
<dbReference type="GO" id="GO:0008233">
    <property type="term" value="F:peptidase activity"/>
    <property type="evidence" value="ECO:0007669"/>
    <property type="project" value="UniProtKB-KW"/>
</dbReference>
<reference evidence="1" key="1">
    <citation type="journal article" date="2021" name="Proc. Natl. Acad. Sci. U.S.A.">
        <title>A Catalog of Tens of Thousands of Viruses from Human Metagenomes Reveals Hidden Associations with Chronic Diseases.</title>
        <authorList>
            <person name="Tisza M.J."/>
            <person name="Buck C.B."/>
        </authorList>
    </citation>
    <scope>NUCLEOTIDE SEQUENCE</scope>
    <source>
        <strain evidence="1">CtASH1</strain>
    </source>
</reference>
<proteinExistence type="predicted"/>
<keyword evidence="1" id="KW-0645">Protease</keyword>